<dbReference type="RefSeq" id="WP_330957180.1">
    <property type="nucleotide sequence ID" value="NZ_JAZGJQ010000001.1"/>
</dbReference>
<feature type="transmembrane region" description="Helical" evidence="2">
    <location>
        <begin position="1364"/>
        <end position="1387"/>
    </location>
</feature>
<sequence>MGLRDEGREAVRRGSGRGRGEFGRPADTPGGLGAPAPGCDGVGSEGLCLPSTGRGVLAGLLSLVMAASPLPLPQAPTAVAAPRAAEEAPGAGDGAGDACGARATAPDAAGAPCVEIEPEVDDLLAPGVFRSRSVDIRVVGATSAAEPPEVTVRRDGSVVPVEAEWLWDERARALASRVTLSEEGEYSDLEVAWRGPTGEARAAAFSGEGSFVVDARAPRVLAAYAHDLAGREVDLLGLDAGAGLLLADARVRVVVEDASLDEGGSGVATSAGAPASPVAWAHERGEARVRSATVRLPDGPVGLEVVARDGAGRAVRACVAEGAAVVDTTAPVVGAPLRAAGVGPALEARGARVRAGEERVALPVDEERLSAVSAELDGIELPVAWEGGLWVAVLPEGRHGRLTVRARDEAGNVGEAIFRDLLVDTTRPVVGLSWADEAPSTDGVHYGAARTARVVVRERNWDPGAMRVVVRRSLGGRTSTEVPSAWVDRGDVHEQEVRLEGDGTYSIEVSGTDGAGNPAEPVSCGGFVIDRTLPAVAVGRPEADARFGGVDLYRTRVGVTLSIADRNLDEGSLRVVPGVGSPSLPDPLDWARETAEDGTVTLSEQVTYDEPAEGEAGGELSEPTVSARDLAGNASAAGGGPFVVDRSAPRVVRAALGGAPSAVLGGGSYVFFNRRESLTFWLEDNHLLGGVDASGLGGASDAGGARGLPRARVEVPLAGASAGAAMDRSSLLVVSDLVGNSRTWGLASLGSVSSDRGGEEPLANVPIEGLGHPLELVEDLEVPEVALSGAEAGAYYDGPRAVRATVTERNFPYLRLLDPGRVVMRVVRVGVTGEREERTVAVAAFSPVGSSWAHEETIGEDGRYLVSARLVDCAGNESAPAEIGEFTIDGTPPAISVSWDSGEARNGSYYDRPRTATVHVTERNFDAGLVSLDTDGSRQPWHDDGDDHWCEVRFAEDGAHHLAVRASDLAGNVAEEVREPDFVVDSSAPSITLGGVAQVVGPSGEGGSVALEDGGAYNGVVAPTLVVSDGVGLEEGSVSYELVGARRGDSTAELAVEARRATSTGEELRFRDLGSMGEEGGAAYDPSADDVYEMRVRVKDLAGNEAGAEVSFSVNRFGSNFVVEATDGEGDVELGNNVLLTSPPTICVREVSVCGIREGESEVVKEYANRTTPIARTPAPAPEDDAGWRLEEAEGSGRAGGVGWTECVYRIGSGNFGLGSDSDSGDGGQGSYGVSLSSRDRAGNVSTTAGYWDVDLETGTADAKSADLSFTLDELGPEVEGVSTPAGVAVGRWCDVEIRVRDDISNGDVVTASADGVPVEVTGPSAGTGTYVARIYARPFASRELEVEVCDYAGRRTRAAGGRVYVSTLVPEVAASLTAATGLVAWLRRRRGRLSGRSEEREGRG</sequence>
<keyword evidence="2" id="KW-0472">Membrane</keyword>
<keyword evidence="4" id="KW-1185">Reference proteome</keyword>
<accession>A0ABU7R799</accession>
<evidence type="ECO:0008006" key="5">
    <source>
        <dbReference type="Google" id="ProtNLM"/>
    </source>
</evidence>
<organism evidence="3 4">
    <name type="scientific">Olsenella absiana</name>
    <dbReference type="NCBI Taxonomy" id="3115222"/>
    <lineage>
        <taxon>Bacteria</taxon>
        <taxon>Bacillati</taxon>
        <taxon>Actinomycetota</taxon>
        <taxon>Coriobacteriia</taxon>
        <taxon>Coriobacteriales</taxon>
        <taxon>Atopobiaceae</taxon>
        <taxon>Olsenella</taxon>
    </lineage>
</organism>
<evidence type="ECO:0000256" key="2">
    <source>
        <dbReference type="SAM" id="Phobius"/>
    </source>
</evidence>
<evidence type="ECO:0000313" key="4">
    <source>
        <dbReference type="Proteomes" id="UP001332931"/>
    </source>
</evidence>
<dbReference type="Proteomes" id="UP001332931">
    <property type="component" value="Unassembled WGS sequence"/>
</dbReference>
<proteinExistence type="predicted"/>
<dbReference type="EMBL" id="JAZGJQ010000001">
    <property type="protein sequence ID" value="MEE6146413.1"/>
    <property type="molecule type" value="Genomic_DNA"/>
</dbReference>
<reference evidence="3 4" key="1">
    <citation type="submission" date="2024-01" db="EMBL/GenBank/DDBJ databases">
        <title>Description of Olsenella sp. nov., isolated from pig feces.</title>
        <authorList>
            <person name="Chang Y.-H."/>
        </authorList>
    </citation>
    <scope>NUCLEOTIDE SEQUENCE [LARGE SCALE GENOMIC DNA]</scope>
    <source>
        <strain evidence="3 4">YH-ols2223</strain>
    </source>
</reference>
<comment type="caution">
    <text evidence="3">The sequence shown here is derived from an EMBL/GenBank/DDBJ whole genome shotgun (WGS) entry which is preliminary data.</text>
</comment>
<keyword evidence="2" id="KW-0812">Transmembrane</keyword>
<gene>
    <name evidence="3" type="ORF">VXJ25_00165</name>
</gene>
<feature type="compositionally biased region" description="Low complexity" evidence="1">
    <location>
        <begin position="81"/>
        <end position="90"/>
    </location>
</feature>
<feature type="region of interest" description="Disordered" evidence="1">
    <location>
        <begin position="1"/>
        <end position="38"/>
    </location>
</feature>
<name>A0ABU7R799_9ACTN</name>
<feature type="region of interest" description="Disordered" evidence="1">
    <location>
        <begin position="81"/>
        <end position="104"/>
    </location>
</feature>
<keyword evidence="2" id="KW-1133">Transmembrane helix</keyword>
<feature type="compositionally biased region" description="Basic and acidic residues" evidence="1">
    <location>
        <begin position="1"/>
        <end position="24"/>
    </location>
</feature>
<protein>
    <recommendedName>
        <fullName evidence="5">Ig-like domain-containing protein</fullName>
    </recommendedName>
</protein>
<evidence type="ECO:0000256" key="1">
    <source>
        <dbReference type="SAM" id="MobiDB-lite"/>
    </source>
</evidence>
<evidence type="ECO:0000313" key="3">
    <source>
        <dbReference type="EMBL" id="MEE6146413.1"/>
    </source>
</evidence>